<reference evidence="2 3" key="1">
    <citation type="submission" date="2020-02" db="EMBL/GenBank/DDBJ databases">
        <title>Shewanella WXL01 sp. nov., a marine bacterium isolated from green algae in Luhuitou Fringing Reef (Northern South China Sea).</title>
        <authorList>
            <person name="Wang X."/>
        </authorList>
    </citation>
    <scope>NUCLEOTIDE SEQUENCE [LARGE SCALE GENOMIC DNA]</scope>
    <source>
        <strain evidence="2 3">MCCC 1A01895</strain>
    </source>
</reference>
<dbReference type="RefSeq" id="WP_153663201.1">
    <property type="nucleotide sequence ID" value="NZ_JAAIKR010000002.1"/>
</dbReference>
<feature type="transmembrane region" description="Helical" evidence="1">
    <location>
        <begin position="136"/>
        <end position="152"/>
    </location>
</feature>
<name>A0ABS5HZ68_9GAMM</name>
<dbReference type="EMBL" id="JAAIKR010000002">
    <property type="protein sequence ID" value="MBR9727087.1"/>
    <property type="molecule type" value="Genomic_DNA"/>
</dbReference>
<feature type="transmembrane region" description="Helical" evidence="1">
    <location>
        <begin position="195"/>
        <end position="217"/>
    </location>
</feature>
<dbReference type="Pfam" id="PF13398">
    <property type="entry name" value="Peptidase_M50B"/>
    <property type="match status" value="1"/>
</dbReference>
<feature type="transmembrane region" description="Helical" evidence="1">
    <location>
        <begin position="81"/>
        <end position="104"/>
    </location>
</feature>
<evidence type="ECO:0000313" key="2">
    <source>
        <dbReference type="EMBL" id="MBR9727087.1"/>
    </source>
</evidence>
<feature type="transmembrane region" description="Helical" evidence="1">
    <location>
        <begin position="164"/>
        <end position="183"/>
    </location>
</feature>
<evidence type="ECO:0000256" key="1">
    <source>
        <dbReference type="SAM" id="Phobius"/>
    </source>
</evidence>
<comment type="caution">
    <text evidence="2">The sequence shown here is derived from an EMBL/GenBank/DDBJ whole genome shotgun (WGS) entry which is preliminary data.</text>
</comment>
<gene>
    <name evidence="2" type="ORF">G3R48_03635</name>
</gene>
<keyword evidence="1" id="KW-0472">Membrane</keyword>
<dbReference type="PANTHER" id="PTHR33979">
    <property type="entry name" value="OS02G0221600 PROTEIN"/>
    <property type="match status" value="1"/>
</dbReference>
<dbReference type="PANTHER" id="PTHR33979:SF2">
    <property type="entry name" value="PEPTIDASE M50B-LIKE-DOMAIN-CONTAINING PROTEIN"/>
    <property type="match status" value="1"/>
</dbReference>
<protein>
    <submittedName>
        <fullName evidence="2">M50 family metallopeptidase</fullName>
    </submittedName>
</protein>
<keyword evidence="1" id="KW-1133">Transmembrane helix</keyword>
<evidence type="ECO:0000313" key="3">
    <source>
        <dbReference type="Proteomes" id="UP000811844"/>
    </source>
</evidence>
<sequence>MPNSIPHSQHTSAVPSRSRFVIELFIAFLITKLPVISIPFKWFESFFHEISHGIATILTGGFVSSIQLFPNGAGLCTSHGGVAIIISFSGYLGAALWGYLIFLLATWQQGIKFTLSLLAATVLGALVFWARDLLTIVILLFLAVLFLLPLKVKKSRFLNSLLRTLGIMIMLNAMASPMVLFGLNGQGDAAMLASLTWIPAWIWVCIWLAISVMMLWFSWMKVNVKGE</sequence>
<keyword evidence="3" id="KW-1185">Reference proteome</keyword>
<dbReference type="InterPro" id="IPR049500">
    <property type="entry name" value="Peptidase_M50B-like"/>
</dbReference>
<accession>A0ABS5HZ68</accession>
<keyword evidence="1" id="KW-0812">Transmembrane</keyword>
<dbReference type="Proteomes" id="UP000811844">
    <property type="component" value="Unassembled WGS sequence"/>
</dbReference>
<feature type="transmembrane region" description="Helical" evidence="1">
    <location>
        <begin position="20"/>
        <end position="38"/>
    </location>
</feature>
<feature type="transmembrane region" description="Helical" evidence="1">
    <location>
        <begin position="50"/>
        <end position="69"/>
    </location>
</feature>
<organism evidence="2 3">
    <name type="scientific">Shewanella intestini</name>
    <dbReference type="NCBI Taxonomy" id="2017544"/>
    <lineage>
        <taxon>Bacteria</taxon>
        <taxon>Pseudomonadati</taxon>
        <taxon>Pseudomonadota</taxon>
        <taxon>Gammaproteobacteria</taxon>
        <taxon>Alteromonadales</taxon>
        <taxon>Shewanellaceae</taxon>
        <taxon>Shewanella</taxon>
    </lineage>
</organism>
<proteinExistence type="predicted"/>